<dbReference type="PANTHER" id="PTHR10279">
    <property type="entry name" value="ORNITHINE DECARBOXYLASE ANTIZYME"/>
    <property type="match status" value="1"/>
</dbReference>
<dbReference type="PANTHER" id="PTHR10279:SF6">
    <property type="entry name" value="ORNITHINE DECARBOXYLASE ANTIZYME 2"/>
    <property type="match status" value="1"/>
</dbReference>
<proteinExistence type="inferred from homology"/>
<name>A0A8C9RQ38_SCLFO</name>
<evidence type="ECO:0000313" key="5">
    <source>
        <dbReference type="Proteomes" id="UP000694397"/>
    </source>
</evidence>
<dbReference type="Pfam" id="PF02100">
    <property type="entry name" value="ODC_AZ"/>
    <property type="match status" value="1"/>
</dbReference>
<dbReference type="GO" id="GO:0008073">
    <property type="term" value="F:ornithine decarboxylase inhibitor activity"/>
    <property type="evidence" value="ECO:0007669"/>
    <property type="project" value="InterPro"/>
</dbReference>
<reference evidence="4" key="3">
    <citation type="submission" date="2025-09" db="UniProtKB">
        <authorList>
            <consortium name="Ensembl"/>
        </authorList>
    </citation>
    <scope>IDENTIFICATION</scope>
</reference>
<evidence type="ECO:0000256" key="1">
    <source>
        <dbReference type="ARBA" id="ARBA00008796"/>
    </source>
</evidence>
<dbReference type="Ensembl" id="ENSSFOT00015016518.2">
    <property type="protein sequence ID" value="ENSSFOP00015016331.2"/>
    <property type="gene ID" value="ENSSFOG00015010507.2"/>
</dbReference>
<dbReference type="InterPro" id="IPR016181">
    <property type="entry name" value="Acyl_CoA_acyltransferase"/>
</dbReference>
<evidence type="ECO:0000256" key="2">
    <source>
        <dbReference type="ARBA" id="ARBA00011836"/>
    </source>
</evidence>
<protein>
    <submittedName>
        <fullName evidence="4">Ornithine decarboxylase antizyme 2</fullName>
    </submittedName>
</protein>
<dbReference type="GO" id="GO:0075523">
    <property type="term" value="P:viral translational frameshifting"/>
    <property type="evidence" value="ECO:0007669"/>
    <property type="project" value="UniProtKB-KW"/>
</dbReference>
<dbReference type="InterPro" id="IPR002993">
    <property type="entry name" value="ODC_AZ"/>
</dbReference>
<dbReference type="Gene3D" id="3.40.630.60">
    <property type="match status" value="1"/>
</dbReference>
<gene>
    <name evidence="4" type="primary">OAZ2</name>
</gene>
<dbReference type="GO" id="GO:0005737">
    <property type="term" value="C:cytoplasm"/>
    <property type="evidence" value="ECO:0007669"/>
    <property type="project" value="TreeGrafter"/>
</dbReference>
<keyword evidence="5" id="KW-1185">Reference proteome</keyword>
<dbReference type="GO" id="GO:0005634">
    <property type="term" value="C:nucleus"/>
    <property type="evidence" value="ECO:0007669"/>
    <property type="project" value="TreeGrafter"/>
</dbReference>
<organism evidence="4 5">
    <name type="scientific">Scleropages formosus</name>
    <name type="common">Asian bonytongue</name>
    <name type="synonym">Osteoglossum formosum</name>
    <dbReference type="NCBI Taxonomy" id="113540"/>
    <lineage>
        <taxon>Eukaryota</taxon>
        <taxon>Metazoa</taxon>
        <taxon>Chordata</taxon>
        <taxon>Craniata</taxon>
        <taxon>Vertebrata</taxon>
        <taxon>Euteleostomi</taxon>
        <taxon>Actinopterygii</taxon>
        <taxon>Neopterygii</taxon>
        <taxon>Teleostei</taxon>
        <taxon>Osteoglossocephala</taxon>
        <taxon>Osteoglossomorpha</taxon>
        <taxon>Osteoglossiformes</taxon>
        <taxon>Osteoglossidae</taxon>
        <taxon>Scleropages</taxon>
    </lineage>
</organism>
<sequence>MPIPRRALCPWAPWLTAPAARSHGLGGAPDAPHPLLKIPGGRGSGRDHLLSVLLYKDERLTVTQATPANGTTCFLYFRHQLTECRTSCWESVLVADSLFLQIPEGHLPEGSKEGCVLILLLQFAEENLKVRYVFAWFSKNREDRLSITKTFHYMGFEMVKPGHPLVPNQTNWLFMLYSLDPSSSEEA</sequence>
<comment type="similarity">
    <text evidence="1">Belongs to the ODC antizyme family.</text>
</comment>
<dbReference type="GeneTree" id="ENSGT00940000157725"/>
<dbReference type="SUPFAM" id="SSF55729">
    <property type="entry name" value="Acyl-CoA N-acyltransferases (Nat)"/>
    <property type="match status" value="1"/>
</dbReference>
<evidence type="ECO:0000313" key="4">
    <source>
        <dbReference type="Ensembl" id="ENSSFOP00015016331.2"/>
    </source>
</evidence>
<dbReference type="Proteomes" id="UP000694397">
    <property type="component" value="Chromosome 11"/>
</dbReference>
<dbReference type="OrthoDB" id="5959761at2759"/>
<evidence type="ECO:0000256" key="3">
    <source>
        <dbReference type="ARBA" id="ARBA00022758"/>
    </source>
</evidence>
<comment type="subunit">
    <text evidence="2">Interacts with ODC1 and thereby sterically blocks ODC homodimerization.</text>
</comment>
<reference evidence="4 5" key="1">
    <citation type="submission" date="2019-04" db="EMBL/GenBank/DDBJ databases">
        <authorList>
            <consortium name="Wellcome Sanger Institute Data Sharing"/>
        </authorList>
    </citation>
    <scope>NUCLEOTIDE SEQUENCE [LARGE SCALE GENOMIC DNA]</scope>
</reference>
<dbReference type="AlphaFoldDB" id="A0A8C9RQ38"/>
<dbReference type="FunFam" id="3.40.630.60:FF:000001">
    <property type="entry name" value="Ornithine decarboxylase antizyme 1"/>
    <property type="match status" value="1"/>
</dbReference>
<keyword evidence="3" id="KW-0688">Ribosomal frameshifting</keyword>
<dbReference type="GO" id="GO:0045732">
    <property type="term" value="P:positive regulation of protein catabolic process"/>
    <property type="evidence" value="ECO:0007669"/>
    <property type="project" value="TreeGrafter"/>
</dbReference>
<reference evidence="4" key="2">
    <citation type="submission" date="2025-08" db="UniProtKB">
        <authorList>
            <consortium name="Ensembl"/>
        </authorList>
    </citation>
    <scope>IDENTIFICATION</scope>
</reference>
<accession>A0A8C9RQ38</accession>
<dbReference type="InterPro" id="IPR038581">
    <property type="entry name" value="ODC_AZ_sf"/>
</dbReference>